<dbReference type="InterPro" id="IPR001130">
    <property type="entry name" value="TatD-like"/>
</dbReference>
<feature type="binding site" evidence="3">
    <location>
        <position position="129"/>
    </location>
    <ligand>
        <name>a divalent metal cation</name>
        <dbReference type="ChEBI" id="CHEBI:60240"/>
        <label>2</label>
    </ligand>
</feature>
<feature type="binding site" evidence="3">
    <location>
        <position position="154"/>
    </location>
    <ligand>
        <name>a divalent metal cation</name>
        <dbReference type="ChEBI" id="CHEBI:60240"/>
        <label>2</label>
    </ligand>
</feature>
<gene>
    <name evidence="4" type="ORF">PRVXT_000056</name>
</gene>
<feature type="binding site" evidence="3">
    <location>
        <position position="204"/>
    </location>
    <ligand>
        <name>a divalent metal cation</name>
        <dbReference type="ChEBI" id="CHEBI:60240"/>
        <label>1</label>
    </ligand>
</feature>
<evidence type="ECO:0000313" key="4">
    <source>
        <dbReference type="EMBL" id="XBX74968.1"/>
    </source>
</evidence>
<dbReference type="AlphaFoldDB" id="A0AAU7VMG3"/>
<dbReference type="CDD" id="cd01310">
    <property type="entry name" value="TatD_DNAse"/>
    <property type="match status" value="1"/>
</dbReference>
<dbReference type="GO" id="GO:0004536">
    <property type="term" value="F:DNA nuclease activity"/>
    <property type="evidence" value="ECO:0007669"/>
    <property type="project" value="InterPro"/>
</dbReference>
<reference evidence="4" key="1">
    <citation type="journal article" date="2013" name="Extremophiles">
        <title>Proteinivorax tanatarense gen. nov., sp. nov., an anaerobic, haloalkaliphilic, proteolytic bacterium isolated from a decaying algal bloom, and proposal of Proteinivoraceae fam. nov.</title>
        <authorList>
            <person name="Kevbrin V."/>
            <person name="Boltyanskaya Y."/>
            <person name="Zhilina T."/>
            <person name="Kolganova T."/>
            <person name="Lavrentjeva E."/>
            <person name="Kuznetsov B."/>
        </authorList>
    </citation>
    <scope>NUCLEOTIDE SEQUENCE</scope>
    <source>
        <strain evidence="4">Z-910T</strain>
    </source>
</reference>
<keyword evidence="2 4" id="KW-0378">Hydrolase</keyword>
<reference evidence="4" key="2">
    <citation type="submission" date="2024-06" db="EMBL/GenBank/DDBJ databases">
        <authorList>
            <person name="Petrova K.O."/>
            <person name="Toshchakov S.V."/>
            <person name="Boltjanskaja Y.V."/>
            <person name="Kevbrin V."/>
        </authorList>
    </citation>
    <scope>NUCLEOTIDE SEQUENCE</scope>
    <source>
        <strain evidence="4">Z-910T</strain>
    </source>
</reference>
<organism evidence="4">
    <name type="scientific">Proteinivorax tanatarense</name>
    <dbReference type="NCBI Taxonomy" id="1260629"/>
    <lineage>
        <taxon>Bacteria</taxon>
        <taxon>Bacillati</taxon>
        <taxon>Bacillota</taxon>
        <taxon>Clostridia</taxon>
        <taxon>Eubacteriales</taxon>
        <taxon>Proteinivoracaceae</taxon>
        <taxon>Proteinivorax</taxon>
    </lineage>
</organism>
<dbReference type="PROSITE" id="PS01091">
    <property type="entry name" value="TATD_3"/>
    <property type="match status" value="1"/>
</dbReference>
<evidence type="ECO:0000256" key="2">
    <source>
        <dbReference type="ARBA" id="ARBA00022801"/>
    </source>
</evidence>
<dbReference type="Pfam" id="PF01026">
    <property type="entry name" value="TatD_DNase"/>
    <property type="match status" value="1"/>
</dbReference>
<dbReference type="NCBIfam" id="TIGR00010">
    <property type="entry name" value="YchF/TatD family DNA exonuclease"/>
    <property type="match status" value="1"/>
</dbReference>
<feature type="binding site" evidence="3">
    <location>
        <position position="93"/>
    </location>
    <ligand>
        <name>a divalent metal cation</name>
        <dbReference type="ChEBI" id="CHEBI:60240"/>
        <label>1</label>
    </ligand>
</feature>
<dbReference type="PANTHER" id="PTHR46124">
    <property type="entry name" value="D-AMINOACYL-TRNA DEACYLASE"/>
    <property type="match status" value="1"/>
</dbReference>
<dbReference type="EC" id="3.1.-.-" evidence="4"/>
<dbReference type="InterPro" id="IPR032466">
    <property type="entry name" value="Metal_Hydrolase"/>
</dbReference>
<evidence type="ECO:0000256" key="3">
    <source>
        <dbReference type="PIRSR" id="PIRSR005902-1"/>
    </source>
</evidence>
<dbReference type="InterPro" id="IPR018228">
    <property type="entry name" value="DNase_TatD-rel_CS"/>
</dbReference>
<feature type="binding site" evidence="3">
    <location>
        <position position="7"/>
    </location>
    <ligand>
        <name>a divalent metal cation</name>
        <dbReference type="ChEBI" id="CHEBI:60240"/>
        <label>1</label>
    </ligand>
</feature>
<dbReference type="GO" id="GO:0016788">
    <property type="term" value="F:hydrolase activity, acting on ester bonds"/>
    <property type="evidence" value="ECO:0007669"/>
    <property type="project" value="InterPro"/>
</dbReference>
<sequence>MKIIDSHCHIDNERYKESAEEIAEKSLKQGVKSMINVGYDLNSSRNAIKLSDKIPQLYAAVGIHPHDAKGASGGYLNQLCEMMKNNKVVAIGEIGLDYHYNFSTPEVQKKVFKEQLKLAYELKSPFIIHQREAVEDTLDIIKKFPTPPKGAVFHCFSGSVELAKELIKMGYYISLGGPVTFKNAKKPKKVAQEIDLEHLLVETDCPYLTPHPFRGKINYPYYVKYVVEEIANIKKESPENVAFQTLKNTEKLFGI</sequence>
<dbReference type="SUPFAM" id="SSF51556">
    <property type="entry name" value="Metallo-dependent hydrolases"/>
    <property type="match status" value="1"/>
</dbReference>
<dbReference type="GO" id="GO:0046872">
    <property type="term" value="F:metal ion binding"/>
    <property type="evidence" value="ECO:0007669"/>
    <property type="project" value="UniProtKB-KW"/>
</dbReference>
<dbReference type="EMBL" id="CP158367">
    <property type="protein sequence ID" value="XBX74968.1"/>
    <property type="molecule type" value="Genomic_DNA"/>
</dbReference>
<name>A0AAU7VMG3_9FIRM</name>
<accession>A0AAU7VMG3</accession>
<dbReference type="PIRSF" id="PIRSF005902">
    <property type="entry name" value="DNase_TatD"/>
    <property type="match status" value="1"/>
</dbReference>
<dbReference type="RefSeq" id="WP_350343715.1">
    <property type="nucleotide sequence ID" value="NZ_CP158367.1"/>
</dbReference>
<dbReference type="PROSITE" id="PS01137">
    <property type="entry name" value="TATD_1"/>
    <property type="match status" value="1"/>
</dbReference>
<dbReference type="PANTHER" id="PTHR46124:SF2">
    <property type="entry name" value="D-AMINOACYL-TRNA DEACYLASE"/>
    <property type="match status" value="1"/>
</dbReference>
<keyword evidence="1 3" id="KW-0479">Metal-binding</keyword>
<dbReference type="InterPro" id="IPR015991">
    <property type="entry name" value="TatD/YcfH-like"/>
</dbReference>
<dbReference type="GO" id="GO:0005829">
    <property type="term" value="C:cytosol"/>
    <property type="evidence" value="ECO:0007669"/>
    <property type="project" value="TreeGrafter"/>
</dbReference>
<feature type="binding site" evidence="3">
    <location>
        <position position="9"/>
    </location>
    <ligand>
        <name>a divalent metal cation</name>
        <dbReference type="ChEBI" id="CHEBI:60240"/>
        <label>1</label>
    </ligand>
</feature>
<dbReference type="Gene3D" id="3.20.20.140">
    <property type="entry name" value="Metal-dependent hydrolases"/>
    <property type="match status" value="1"/>
</dbReference>
<evidence type="ECO:0000256" key="1">
    <source>
        <dbReference type="ARBA" id="ARBA00022723"/>
    </source>
</evidence>
<dbReference type="FunFam" id="3.20.20.140:FF:000005">
    <property type="entry name" value="TatD family hydrolase"/>
    <property type="match status" value="1"/>
</dbReference>
<proteinExistence type="predicted"/>
<protein>
    <submittedName>
        <fullName evidence="4">TatD family hydrolase</fullName>
        <ecNumber evidence="4">3.1.-.-</ecNumber>
    </submittedName>
</protein>